<dbReference type="RefSeq" id="WP_095670202.1">
    <property type="nucleotide sequence ID" value="NZ_BEXJ01000002.1"/>
</dbReference>
<dbReference type="SUPFAM" id="SSF53474">
    <property type="entry name" value="alpha/beta-Hydrolases"/>
    <property type="match status" value="1"/>
</dbReference>
<dbReference type="AlphaFoldDB" id="A0AB33ZW86"/>
<sequence>MGKILDYVRWRGDLTLDREPFNSLDAGLFAAFAYLPFDSSVKGHTLEAATKRLIQRKTLIHSDKLEAELVNLSDRYKNMHFLDWSHLSQKKPPVQFTAMTIELDSKTILVAYRGTDGSMVGLNEDVDMSYQPEIFGQSVAADYLDKMAQAYPDKKIYTVGHSKGGNFAAYALYAASPRLQDRVIKAYSFDGPGFMKEMYNQIEFQRVIPKMMTYVPEGSIFGMMLDHPERVIVVKSRMKHLMKQHNPLHWEVARNSFVMAPGLSNASRIIRSTFISWNTKIPREKREAFWLAFFTALESQKITEASQLTTNKIRGAIQFSHAYLALDPDARLIANEIISDITATARQYINLPFISHNEHLKPLGNDSSKGPIVDDSYDGSCFFKYKY</sequence>
<dbReference type="Gene3D" id="3.40.50.1820">
    <property type="entry name" value="alpha/beta hydrolase"/>
    <property type="match status" value="1"/>
</dbReference>
<comment type="caution">
    <text evidence="1">The sequence shown here is derived from an EMBL/GenBank/DDBJ whole genome shotgun (WGS) entry which is preliminary data.</text>
</comment>
<organism evidence="1 2">
    <name type="scientific">Lactobacillus gasseri</name>
    <dbReference type="NCBI Taxonomy" id="1596"/>
    <lineage>
        <taxon>Bacteria</taxon>
        <taxon>Bacillati</taxon>
        <taxon>Bacillota</taxon>
        <taxon>Bacilli</taxon>
        <taxon>Lactobacillales</taxon>
        <taxon>Lactobacillaceae</taxon>
        <taxon>Lactobacillus</taxon>
    </lineage>
</organism>
<dbReference type="Pfam" id="PF11187">
    <property type="entry name" value="Mbeg1-like"/>
    <property type="match status" value="1"/>
</dbReference>
<evidence type="ECO:0000313" key="2">
    <source>
        <dbReference type="Proteomes" id="UP000250668"/>
    </source>
</evidence>
<reference evidence="1 2" key="1">
    <citation type="journal article" date="2018" name="Int. J. Syst. Evol. Microbiol.">
        <title>Lactobacillus paragasseri sp. nov., a sister taxon of Lactobacillus gasseri, based on whole-genome sequence analyses.</title>
        <authorList>
            <person name="Tanizawa Y."/>
            <person name="Tada I."/>
            <person name="Kobayashi H."/>
            <person name="Endo A."/>
            <person name="Maeno S."/>
            <person name="Toyoda A."/>
            <person name="Arita M."/>
            <person name="Nakamura Y."/>
            <person name="Sakamoto M."/>
            <person name="Ohkuma M."/>
            <person name="Tohno M."/>
        </authorList>
    </citation>
    <scope>NUCLEOTIDE SEQUENCE [LARGE SCALE GENOMIC DNA]</scope>
    <source>
        <strain evidence="1 2">JCM 1025</strain>
    </source>
</reference>
<dbReference type="InterPro" id="IPR029058">
    <property type="entry name" value="AB_hydrolase_fold"/>
</dbReference>
<gene>
    <name evidence="1" type="ORF">LJCM1025_10580</name>
</gene>
<protein>
    <submittedName>
        <fullName evidence="1">Esterase</fullName>
    </submittedName>
</protein>
<name>A0AB33ZW86_LACGS</name>
<dbReference type="InterPro" id="IPR024499">
    <property type="entry name" value="Mbeg1-like"/>
</dbReference>
<dbReference type="EMBL" id="BEXJ01000002">
    <property type="protein sequence ID" value="GBA96498.1"/>
    <property type="molecule type" value="Genomic_DNA"/>
</dbReference>
<proteinExistence type="predicted"/>
<accession>A0AB33ZW86</accession>
<dbReference type="Proteomes" id="UP000250668">
    <property type="component" value="Unassembled WGS sequence"/>
</dbReference>
<evidence type="ECO:0000313" key="1">
    <source>
        <dbReference type="EMBL" id="GBA96498.1"/>
    </source>
</evidence>